<proteinExistence type="predicted"/>
<accession>A0AAV1G7E9</accession>
<dbReference type="Proteomes" id="UP001178508">
    <property type="component" value="Chromosome 12"/>
</dbReference>
<gene>
    <name evidence="2" type="ORF">XNOV1_A014308</name>
</gene>
<name>A0AAV1G7E9_XYRNO</name>
<evidence type="ECO:0000313" key="3">
    <source>
        <dbReference type="Proteomes" id="UP001178508"/>
    </source>
</evidence>
<organism evidence="2 3">
    <name type="scientific">Xyrichtys novacula</name>
    <name type="common">Pearly razorfish</name>
    <name type="synonym">Hemipteronotus novacula</name>
    <dbReference type="NCBI Taxonomy" id="13765"/>
    <lineage>
        <taxon>Eukaryota</taxon>
        <taxon>Metazoa</taxon>
        <taxon>Chordata</taxon>
        <taxon>Craniata</taxon>
        <taxon>Vertebrata</taxon>
        <taxon>Euteleostomi</taxon>
        <taxon>Actinopterygii</taxon>
        <taxon>Neopterygii</taxon>
        <taxon>Teleostei</taxon>
        <taxon>Neoteleostei</taxon>
        <taxon>Acanthomorphata</taxon>
        <taxon>Eupercaria</taxon>
        <taxon>Labriformes</taxon>
        <taxon>Labridae</taxon>
        <taxon>Xyrichtys</taxon>
    </lineage>
</organism>
<keyword evidence="3" id="KW-1185">Reference proteome</keyword>
<dbReference type="AlphaFoldDB" id="A0AAV1G7E9"/>
<evidence type="ECO:0000313" key="2">
    <source>
        <dbReference type="EMBL" id="CAJ1068513.1"/>
    </source>
</evidence>
<sequence length="126" mass="13801">MIESGQETALASQTVIIRTYSELTKMERERERERGSEKECRRCERLDDPIPTLGGASGNAMPRPNMTDSAVRAWRGWEEEGRGGDRGHEKTSSAPDSSASPKKEATFPSPSRRGAPKLGVVTVLNA</sequence>
<reference evidence="2" key="1">
    <citation type="submission" date="2023-08" db="EMBL/GenBank/DDBJ databases">
        <authorList>
            <person name="Alioto T."/>
            <person name="Alioto T."/>
            <person name="Gomez Garrido J."/>
        </authorList>
    </citation>
    <scope>NUCLEOTIDE SEQUENCE</scope>
</reference>
<protein>
    <submittedName>
        <fullName evidence="2">Uncharacterized protein</fullName>
    </submittedName>
</protein>
<feature type="compositionally biased region" description="Basic and acidic residues" evidence="1">
    <location>
        <begin position="75"/>
        <end position="91"/>
    </location>
</feature>
<feature type="region of interest" description="Disordered" evidence="1">
    <location>
        <begin position="22"/>
        <end position="126"/>
    </location>
</feature>
<evidence type="ECO:0000256" key="1">
    <source>
        <dbReference type="SAM" id="MobiDB-lite"/>
    </source>
</evidence>
<feature type="compositionally biased region" description="Basic and acidic residues" evidence="1">
    <location>
        <begin position="24"/>
        <end position="48"/>
    </location>
</feature>
<dbReference type="EMBL" id="OY660875">
    <property type="protein sequence ID" value="CAJ1068513.1"/>
    <property type="molecule type" value="Genomic_DNA"/>
</dbReference>